<organism evidence="4 5">
    <name type="scientific">Capillimicrobium parvum</name>
    <dbReference type="NCBI Taxonomy" id="2884022"/>
    <lineage>
        <taxon>Bacteria</taxon>
        <taxon>Bacillati</taxon>
        <taxon>Actinomycetota</taxon>
        <taxon>Thermoleophilia</taxon>
        <taxon>Solirubrobacterales</taxon>
        <taxon>Capillimicrobiaceae</taxon>
        <taxon>Capillimicrobium</taxon>
    </lineage>
</organism>
<keyword evidence="1" id="KW-0808">Transferase</keyword>
<keyword evidence="2" id="KW-0325">Glycoprotein</keyword>
<dbReference type="InterPro" id="IPR037359">
    <property type="entry name" value="NST/OST"/>
</dbReference>
<evidence type="ECO:0000256" key="1">
    <source>
        <dbReference type="ARBA" id="ARBA00022679"/>
    </source>
</evidence>
<name>A0A9E7C1J7_9ACTN</name>
<accession>A0A9E7C1J7</accession>
<dbReference type="KEGG" id="sbae:DSM104329_03977"/>
<dbReference type="EMBL" id="CP087164">
    <property type="protein sequence ID" value="UGS37560.1"/>
    <property type="molecule type" value="Genomic_DNA"/>
</dbReference>
<dbReference type="PANTHER" id="PTHR10605">
    <property type="entry name" value="HEPARAN SULFATE SULFOTRANSFERASE"/>
    <property type="match status" value="1"/>
</dbReference>
<dbReference type="SUPFAM" id="SSF52540">
    <property type="entry name" value="P-loop containing nucleoside triphosphate hydrolases"/>
    <property type="match status" value="1"/>
</dbReference>
<keyword evidence="5" id="KW-1185">Reference proteome</keyword>
<dbReference type="InterPro" id="IPR027417">
    <property type="entry name" value="P-loop_NTPase"/>
</dbReference>
<evidence type="ECO:0000259" key="3">
    <source>
        <dbReference type="Pfam" id="PF00685"/>
    </source>
</evidence>
<dbReference type="InterPro" id="IPR000863">
    <property type="entry name" value="Sulfotransferase_dom"/>
</dbReference>
<dbReference type="GO" id="GO:0008146">
    <property type="term" value="F:sulfotransferase activity"/>
    <property type="evidence" value="ECO:0007669"/>
    <property type="project" value="InterPro"/>
</dbReference>
<sequence>MIETAPLRNGHRPPAAPAGGRTLGFVVIGAQKAATTTLWRGLDSHPQVRTPGDKERGFFNSDGRYEKGLDAFLDATFPDAPAGSVLGTVTPDYMPASKDGLVVLVERMRDTIPATRLVAILRDPIERAISHYRTGLRTGNASLPTFDEHFEWVCRERGVIWPPIIRRGEYGRILARYLDAFPREQLLVLWTRDLVRDPAAVYRELFAFVGVDPCHAPTAGERLNVGGTSRRVSPEALDELNAHLDAHLWPLVADGGEELRRSTRWWLTHLWNTVPDEESKSIGEPLRRRLAEHFLADAQLLRDRVGVEPPWLGAYEAAVTS</sequence>
<evidence type="ECO:0000313" key="4">
    <source>
        <dbReference type="EMBL" id="UGS37560.1"/>
    </source>
</evidence>
<reference evidence="4" key="1">
    <citation type="journal article" date="2022" name="Int. J. Syst. Evol. Microbiol.">
        <title>Pseudomonas aegrilactucae sp. nov. and Pseudomonas morbosilactucae sp. nov., pathogens causing bacterial rot of lettuce in Japan.</title>
        <authorList>
            <person name="Sawada H."/>
            <person name="Fujikawa T."/>
            <person name="Satou M."/>
        </authorList>
    </citation>
    <scope>NUCLEOTIDE SEQUENCE</scope>
    <source>
        <strain evidence="4">0166_1</strain>
    </source>
</reference>
<dbReference type="PANTHER" id="PTHR10605:SF56">
    <property type="entry name" value="BIFUNCTIONAL HEPARAN SULFATE N-DEACETYLASE_N-SULFOTRANSFERASE"/>
    <property type="match status" value="1"/>
</dbReference>
<dbReference type="Pfam" id="PF00685">
    <property type="entry name" value="Sulfotransfer_1"/>
    <property type="match status" value="1"/>
</dbReference>
<evidence type="ECO:0000313" key="5">
    <source>
        <dbReference type="Proteomes" id="UP001162834"/>
    </source>
</evidence>
<proteinExistence type="predicted"/>
<gene>
    <name evidence="4" type="ORF">DSM104329_03977</name>
</gene>
<dbReference type="Proteomes" id="UP001162834">
    <property type="component" value="Chromosome"/>
</dbReference>
<dbReference type="AlphaFoldDB" id="A0A9E7C1J7"/>
<evidence type="ECO:0000256" key="2">
    <source>
        <dbReference type="ARBA" id="ARBA00023180"/>
    </source>
</evidence>
<protein>
    <recommendedName>
        <fullName evidence="3">Sulfotransferase domain-containing protein</fullName>
    </recommendedName>
</protein>
<dbReference type="Gene3D" id="3.40.50.300">
    <property type="entry name" value="P-loop containing nucleotide triphosphate hydrolases"/>
    <property type="match status" value="1"/>
</dbReference>
<feature type="domain" description="Sulfotransferase" evidence="3">
    <location>
        <begin position="113"/>
        <end position="212"/>
    </location>
</feature>